<dbReference type="EMBL" id="PPUT01000001">
    <property type="protein sequence ID" value="RDC46897.1"/>
    <property type="molecule type" value="Genomic_DNA"/>
</dbReference>
<accession>A0A369P6L3</accession>
<dbReference type="RefSeq" id="WP_114548145.1">
    <property type="nucleotide sequence ID" value="NZ_PPUT01000001.1"/>
</dbReference>
<dbReference type="Proteomes" id="UP000253805">
    <property type="component" value="Unassembled WGS sequence"/>
</dbReference>
<dbReference type="AlphaFoldDB" id="A0A369P6L3"/>
<protein>
    <submittedName>
        <fullName evidence="1">Uncharacterized protein</fullName>
    </submittedName>
</protein>
<name>A0A369P6L3_9ACTN</name>
<proteinExistence type="predicted"/>
<reference evidence="1 2" key="1">
    <citation type="journal article" date="2018" name="Elife">
        <title>Discovery and characterization of a prevalent human gut bacterial enzyme sufficient for the inactivation of a family of plant toxins.</title>
        <authorList>
            <person name="Koppel N."/>
            <person name="Bisanz J.E."/>
            <person name="Pandelia M.E."/>
            <person name="Turnbaugh P.J."/>
            <person name="Balskus E.P."/>
        </authorList>
    </citation>
    <scope>NUCLEOTIDE SEQUENCE [LARGE SCALE GENOMIC DNA]</scope>
    <source>
        <strain evidence="1 2">OB21 GAM 11</strain>
    </source>
</reference>
<evidence type="ECO:0000313" key="2">
    <source>
        <dbReference type="Proteomes" id="UP000253805"/>
    </source>
</evidence>
<organism evidence="1 2">
    <name type="scientific">Adlercreutzia equolifaciens subsp. celatus</name>
    <dbReference type="NCBI Taxonomy" id="394340"/>
    <lineage>
        <taxon>Bacteria</taxon>
        <taxon>Bacillati</taxon>
        <taxon>Actinomycetota</taxon>
        <taxon>Coriobacteriia</taxon>
        <taxon>Eggerthellales</taxon>
        <taxon>Eggerthellaceae</taxon>
        <taxon>Adlercreutzia</taxon>
    </lineage>
</organism>
<comment type="caution">
    <text evidence="1">The sequence shown here is derived from an EMBL/GenBank/DDBJ whole genome shotgun (WGS) entry which is preliminary data.</text>
</comment>
<evidence type="ECO:0000313" key="1">
    <source>
        <dbReference type="EMBL" id="RDC46897.1"/>
    </source>
</evidence>
<sequence>MKLFNDQATAAVASLDSADVAYCAKLEQRFAHMGISSKAASSAVQSLVEADAVPQVGVWAALPSAFKGLFQKKTEAKPVASEAFEVSLSEALA</sequence>
<gene>
    <name evidence="1" type="ORF">C1850_00125</name>
</gene>